<dbReference type="AlphaFoldDB" id="A0A2A8CWA4"/>
<dbReference type="InterPro" id="IPR027417">
    <property type="entry name" value="P-loop_NTPase"/>
</dbReference>
<sequence length="316" mass="36193">MNYAYFGHHKCASTWVRTIIEHVLREAGYTYSVVVDPGTPLKHALLTDYESRFERSEMCSYIASKDIDFISCITADVSQADCLMASKDAKGFHVIRDPRDIVVSAYFSHRNSHPVDGLPHLKAHRAKLLSTSFEEGLFMEMDFLKACLQDIDTWDYNRDNILEVRMENLTTDPYGGFVKIFDFLELMAWEDDTRMIDKTKRFLQTAWNRLVSRHSGLSMLRHQTSVSGSMLLGPVYDNRFEKKAGGRTKGESDAQSHYRKGVAGDWINHFNTAHADYFLERFGDILLNTGYETSNDWVAMVDREKRTVPAANVSLT</sequence>
<dbReference type="Pfam" id="PF00685">
    <property type="entry name" value="Sulfotransfer_1"/>
    <property type="match status" value="1"/>
</dbReference>
<keyword evidence="3" id="KW-1185">Reference proteome</keyword>
<protein>
    <submittedName>
        <fullName evidence="2">Sulfotransferase</fullName>
    </submittedName>
</protein>
<organism evidence="2 3">
    <name type="scientific">Longibacter salinarum</name>
    <dbReference type="NCBI Taxonomy" id="1850348"/>
    <lineage>
        <taxon>Bacteria</taxon>
        <taxon>Pseudomonadati</taxon>
        <taxon>Rhodothermota</taxon>
        <taxon>Rhodothermia</taxon>
        <taxon>Rhodothermales</taxon>
        <taxon>Salisaetaceae</taxon>
        <taxon>Longibacter</taxon>
    </lineage>
</organism>
<gene>
    <name evidence="2" type="ORF">CRI94_12530</name>
</gene>
<proteinExistence type="predicted"/>
<name>A0A2A8CWA4_9BACT</name>
<accession>A0A2A8CWA4</accession>
<dbReference type="OrthoDB" id="1437579at2"/>
<dbReference type="SUPFAM" id="SSF52540">
    <property type="entry name" value="P-loop containing nucleoside triphosphate hydrolases"/>
    <property type="match status" value="1"/>
</dbReference>
<evidence type="ECO:0000313" key="2">
    <source>
        <dbReference type="EMBL" id="PEN12985.1"/>
    </source>
</evidence>
<comment type="caution">
    <text evidence="2">The sequence shown here is derived from an EMBL/GenBank/DDBJ whole genome shotgun (WGS) entry which is preliminary data.</text>
</comment>
<dbReference type="EMBL" id="PDEQ01000006">
    <property type="protein sequence ID" value="PEN12985.1"/>
    <property type="molecule type" value="Genomic_DNA"/>
</dbReference>
<keyword evidence="2" id="KW-0808">Transferase</keyword>
<dbReference type="RefSeq" id="WP_098076639.1">
    <property type="nucleotide sequence ID" value="NZ_PDEQ01000006.1"/>
</dbReference>
<reference evidence="2 3" key="1">
    <citation type="submission" date="2017-10" db="EMBL/GenBank/DDBJ databases">
        <title>Draft genome of Longibacter Salinarum.</title>
        <authorList>
            <person name="Goh K.M."/>
            <person name="Shamsir M.S."/>
            <person name="Lim S.W."/>
        </authorList>
    </citation>
    <scope>NUCLEOTIDE SEQUENCE [LARGE SCALE GENOMIC DNA]</scope>
    <source>
        <strain evidence="2 3">KCTC 52045</strain>
    </source>
</reference>
<feature type="domain" description="Sulfotransferase" evidence="1">
    <location>
        <begin position="84"/>
        <end position="211"/>
    </location>
</feature>
<evidence type="ECO:0000259" key="1">
    <source>
        <dbReference type="Pfam" id="PF00685"/>
    </source>
</evidence>
<dbReference type="InterPro" id="IPR000863">
    <property type="entry name" value="Sulfotransferase_dom"/>
</dbReference>
<evidence type="ECO:0000313" key="3">
    <source>
        <dbReference type="Proteomes" id="UP000220102"/>
    </source>
</evidence>
<dbReference type="Gene3D" id="3.40.50.300">
    <property type="entry name" value="P-loop containing nucleotide triphosphate hydrolases"/>
    <property type="match status" value="1"/>
</dbReference>
<dbReference type="Proteomes" id="UP000220102">
    <property type="component" value="Unassembled WGS sequence"/>
</dbReference>
<dbReference type="GO" id="GO:0008146">
    <property type="term" value="F:sulfotransferase activity"/>
    <property type="evidence" value="ECO:0007669"/>
    <property type="project" value="InterPro"/>
</dbReference>